<keyword evidence="1" id="KW-1133">Transmembrane helix</keyword>
<gene>
    <name evidence="2" type="ORF">CLV39_0375</name>
</gene>
<comment type="caution">
    <text evidence="2">The sequence shown here is derived from an EMBL/GenBank/DDBJ whole genome shotgun (WGS) entry which is preliminary data.</text>
</comment>
<keyword evidence="3" id="KW-1185">Reference proteome</keyword>
<dbReference type="EMBL" id="REFO01000010">
    <property type="protein sequence ID" value="RMA97751.1"/>
    <property type="molecule type" value="Genomic_DNA"/>
</dbReference>
<accession>A0A3M0BKJ0</accession>
<evidence type="ECO:0000256" key="1">
    <source>
        <dbReference type="SAM" id="Phobius"/>
    </source>
</evidence>
<evidence type="ECO:0000313" key="3">
    <source>
        <dbReference type="Proteomes" id="UP000280842"/>
    </source>
</evidence>
<dbReference type="Proteomes" id="UP000280842">
    <property type="component" value="Unassembled WGS sequence"/>
</dbReference>
<evidence type="ECO:0008006" key="4">
    <source>
        <dbReference type="Google" id="ProtNLM"/>
    </source>
</evidence>
<proteinExistence type="predicted"/>
<name>A0A3M0BKJ0_9AQUI</name>
<dbReference type="AlphaFoldDB" id="A0A3M0BKJ0"/>
<reference evidence="2 3" key="1">
    <citation type="submission" date="2018-10" db="EMBL/GenBank/DDBJ databases">
        <title>Genomic Encyclopedia of Archaeal and Bacterial Type Strains, Phase II (KMG-II): from individual species to whole genera.</title>
        <authorList>
            <person name="Goeker M."/>
        </authorList>
    </citation>
    <scope>NUCLEOTIDE SEQUENCE [LARGE SCALE GENOMIC DNA]</scope>
    <source>
        <strain evidence="2 3">VM1</strain>
    </source>
</reference>
<keyword evidence="1" id="KW-0812">Transmembrane</keyword>
<organism evidence="2 3">
    <name type="scientific">Hydrogenothermus marinus</name>
    <dbReference type="NCBI Taxonomy" id="133270"/>
    <lineage>
        <taxon>Bacteria</taxon>
        <taxon>Pseudomonadati</taxon>
        <taxon>Aquificota</taxon>
        <taxon>Aquificia</taxon>
        <taxon>Aquificales</taxon>
        <taxon>Hydrogenothermaceae</taxon>
        <taxon>Hydrogenothermus</taxon>
    </lineage>
</organism>
<keyword evidence="1" id="KW-0472">Membrane</keyword>
<evidence type="ECO:0000313" key="2">
    <source>
        <dbReference type="EMBL" id="RMA97751.1"/>
    </source>
</evidence>
<protein>
    <recommendedName>
        <fullName evidence="4">DDE family transposase</fullName>
    </recommendedName>
</protein>
<feature type="transmembrane region" description="Helical" evidence="1">
    <location>
        <begin position="73"/>
        <end position="99"/>
    </location>
</feature>
<dbReference type="RefSeq" id="WP_245960273.1">
    <property type="nucleotide sequence ID" value="NZ_REFO01000010.1"/>
</dbReference>
<sequence>MEDIAKSGIELAIRVKETFRINVKHPLRKKSKEGWNKFGRYRYLIESLFGNIKQKLGSHFSVKNQEIAKKMGLAVFAIYNMYLLVIFFFLITTLFLFLIA</sequence>